<evidence type="ECO:0000256" key="1">
    <source>
        <dbReference type="ARBA" id="ARBA00010982"/>
    </source>
</evidence>
<dbReference type="EC" id="2.3.1.9" evidence="2"/>
<accession>A0A9D9H7K2</accession>
<evidence type="ECO:0000256" key="2">
    <source>
        <dbReference type="ARBA" id="ARBA00012705"/>
    </source>
</evidence>
<organism evidence="10 11">
    <name type="scientific">Candidatus Gallilactobacillus intestinavium</name>
    <dbReference type="NCBI Taxonomy" id="2840838"/>
    <lineage>
        <taxon>Bacteria</taxon>
        <taxon>Bacillati</taxon>
        <taxon>Bacillota</taxon>
        <taxon>Bacilli</taxon>
        <taxon>Lactobacillales</taxon>
        <taxon>Lactobacillaceae</taxon>
        <taxon>Lactobacillaceae incertae sedis</taxon>
        <taxon>Candidatus Gallilactobacillus</taxon>
    </lineage>
</organism>
<comment type="caution">
    <text evidence="10">The sequence shown here is derived from an EMBL/GenBank/DDBJ whole genome shotgun (WGS) entry which is preliminary data.</text>
</comment>
<dbReference type="InterPro" id="IPR002155">
    <property type="entry name" value="Thiolase"/>
</dbReference>
<feature type="active site" description="Proton acceptor" evidence="6">
    <location>
        <position position="371"/>
    </location>
</feature>
<dbReference type="EMBL" id="JADIMP010000022">
    <property type="protein sequence ID" value="MBO8441061.1"/>
    <property type="molecule type" value="Genomic_DNA"/>
</dbReference>
<dbReference type="InterPro" id="IPR020616">
    <property type="entry name" value="Thiolase_N"/>
</dbReference>
<proteinExistence type="inferred from homology"/>
<feature type="domain" description="Thiolase N-terminal" evidence="8">
    <location>
        <begin position="5"/>
        <end position="255"/>
    </location>
</feature>
<sequence>MKDRIVITHMMRTPVGKYGKSLSKLSAVDLGTIAAKGLIGQTKIDPNIIDQAIIGNVISAGTGQNLARQIALNSGMSENSTAMTINEVCGSGAKAVKLAYNALAMNDVNVVLAGGTESMSNAPYFLNGVRFGVKFGNQELLDGLQKDGLLDAFSNQAMGVTAENVAKKYNVSRQDQDNFAFRSHKLANKIALSSNMQKFILKLNNLTNDEAIRSNPNLDSLNQLKPAFEKNGTVTAGNSSSLSDGAAMTLLMKESMANKLNLTPIAYISGYSEVGIDPNIMGFAPYKAIKSLLEKQNEVVDDIDLFEINEAFAAQCLAVINELHIPLEKVNVYGGSIAIGHPLGSTGTRLIINMVSELEEFHKNRGIVSMCIGGGLGIALEITRY</sequence>
<dbReference type="InterPro" id="IPR016039">
    <property type="entry name" value="Thiolase-like"/>
</dbReference>
<evidence type="ECO:0000313" key="11">
    <source>
        <dbReference type="Proteomes" id="UP000823614"/>
    </source>
</evidence>
<name>A0A9D9H7K2_9LACO</name>
<protein>
    <recommendedName>
        <fullName evidence="2">acetyl-CoA C-acetyltransferase</fullName>
        <ecNumber evidence="2">2.3.1.9</ecNumber>
    </recommendedName>
    <alternativeName>
        <fullName evidence="5">Acetoacetyl-CoA thiolase</fullName>
    </alternativeName>
</protein>
<dbReference type="PROSITE" id="PS00737">
    <property type="entry name" value="THIOLASE_2"/>
    <property type="match status" value="1"/>
</dbReference>
<evidence type="ECO:0000256" key="6">
    <source>
        <dbReference type="PIRSR" id="PIRSR000429-1"/>
    </source>
</evidence>
<evidence type="ECO:0000256" key="3">
    <source>
        <dbReference type="ARBA" id="ARBA00022679"/>
    </source>
</evidence>
<reference evidence="10" key="2">
    <citation type="journal article" date="2021" name="PeerJ">
        <title>Extensive microbial diversity within the chicken gut microbiome revealed by metagenomics and culture.</title>
        <authorList>
            <person name="Gilroy R."/>
            <person name="Ravi A."/>
            <person name="Getino M."/>
            <person name="Pursley I."/>
            <person name="Horton D.L."/>
            <person name="Alikhan N.F."/>
            <person name="Baker D."/>
            <person name="Gharbi K."/>
            <person name="Hall N."/>
            <person name="Watson M."/>
            <person name="Adriaenssens E.M."/>
            <person name="Foster-Nyarko E."/>
            <person name="Jarju S."/>
            <person name="Secka A."/>
            <person name="Antonio M."/>
            <person name="Oren A."/>
            <person name="Chaudhuri R.R."/>
            <person name="La Ragione R."/>
            <person name="Hildebrand F."/>
            <person name="Pallen M.J."/>
        </authorList>
    </citation>
    <scope>NUCLEOTIDE SEQUENCE</scope>
    <source>
        <strain evidence="10">C6-149</strain>
    </source>
</reference>
<feature type="domain" description="Thiolase C-terminal" evidence="9">
    <location>
        <begin position="262"/>
        <end position="382"/>
    </location>
</feature>
<reference evidence="10" key="1">
    <citation type="submission" date="2020-10" db="EMBL/GenBank/DDBJ databases">
        <authorList>
            <person name="Gilroy R."/>
        </authorList>
    </citation>
    <scope>NUCLEOTIDE SEQUENCE</scope>
    <source>
        <strain evidence="10">C6-149</strain>
    </source>
</reference>
<evidence type="ECO:0000259" key="8">
    <source>
        <dbReference type="Pfam" id="PF00108"/>
    </source>
</evidence>
<evidence type="ECO:0000313" key="10">
    <source>
        <dbReference type="EMBL" id="MBO8441061.1"/>
    </source>
</evidence>
<keyword evidence="3 7" id="KW-0808">Transferase</keyword>
<gene>
    <name evidence="10" type="ORF">IAA89_01225</name>
</gene>
<dbReference type="InterPro" id="IPR020613">
    <property type="entry name" value="Thiolase_CS"/>
</dbReference>
<dbReference type="Gene3D" id="3.40.47.10">
    <property type="match status" value="2"/>
</dbReference>
<comment type="similarity">
    <text evidence="1 7">Belongs to the thiolase-like superfamily. Thiolase family.</text>
</comment>
<evidence type="ECO:0000256" key="4">
    <source>
        <dbReference type="ARBA" id="ARBA00023315"/>
    </source>
</evidence>
<dbReference type="SUPFAM" id="SSF53901">
    <property type="entry name" value="Thiolase-like"/>
    <property type="match status" value="2"/>
</dbReference>
<dbReference type="PANTHER" id="PTHR18919">
    <property type="entry name" value="ACETYL-COA C-ACYLTRANSFERASE"/>
    <property type="match status" value="1"/>
</dbReference>
<dbReference type="PANTHER" id="PTHR18919:SF107">
    <property type="entry name" value="ACETYL-COA ACETYLTRANSFERASE, CYTOSOLIC"/>
    <property type="match status" value="1"/>
</dbReference>
<evidence type="ECO:0000256" key="5">
    <source>
        <dbReference type="ARBA" id="ARBA00030755"/>
    </source>
</evidence>
<keyword evidence="4 7" id="KW-0012">Acyltransferase</keyword>
<dbReference type="InterPro" id="IPR020610">
    <property type="entry name" value="Thiolase_AS"/>
</dbReference>
<dbReference type="GO" id="GO:0003985">
    <property type="term" value="F:acetyl-CoA C-acetyltransferase activity"/>
    <property type="evidence" value="ECO:0007669"/>
    <property type="project" value="UniProtKB-EC"/>
</dbReference>
<dbReference type="AlphaFoldDB" id="A0A9D9H7K2"/>
<dbReference type="InterPro" id="IPR020617">
    <property type="entry name" value="Thiolase_C"/>
</dbReference>
<dbReference type="Pfam" id="PF02803">
    <property type="entry name" value="Thiolase_C"/>
    <property type="match status" value="1"/>
</dbReference>
<dbReference type="Proteomes" id="UP000823614">
    <property type="component" value="Unassembled WGS sequence"/>
</dbReference>
<dbReference type="PROSITE" id="PS00099">
    <property type="entry name" value="THIOLASE_3"/>
    <property type="match status" value="1"/>
</dbReference>
<feature type="active site" description="Proton acceptor" evidence="6">
    <location>
        <position position="341"/>
    </location>
</feature>
<feature type="active site" description="Acyl-thioester intermediate" evidence="6">
    <location>
        <position position="89"/>
    </location>
</feature>
<evidence type="ECO:0000259" key="9">
    <source>
        <dbReference type="Pfam" id="PF02803"/>
    </source>
</evidence>
<dbReference type="CDD" id="cd00751">
    <property type="entry name" value="thiolase"/>
    <property type="match status" value="1"/>
</dbReference>
<evidence type="ECO:0000256" key="7">
    <source>
        <dbReference type="RuleBase" id="RU003557"/>
    </source>
</evidence>
<dbReference type="PIRSF" id="PIRSF000429">
    <property type="entry name" value="Ac-CoA_Ac_transf"/>
    <property type="match status" value="1"/>
</dbReference>
<dbReference type="NCBIfam" id="TIGR01930">
    <property type="entry name" value="AcCoA-C-Actrans"/>
    <property type="match status" value="1"/>
</dbReference>
<dbReference type="Pfam" id="PF00108">
    <property type="entry name" value="Thiolase_N"/>
    <property type="match status" value="1"/>
</dbReference>